<dbReference type="InterPro" id="IPR022604">
    <property type="entry name" value="DUF2955"/>
</dbReference>
<dbReference type="RefSeq" id="WP_249831474.1">
    <property type="nucleotide sequence ID" value="NZ_JAMGBE010000002.1"/>
</dbReference>
<feature type="transmembrane region" description="Helical" evidence="1">
    <location>
        <begin position="233"/>
        <end position="254"/>
    </location>
</feature>
<feature type="transmembrane region" description="Helical" evidence="1">
    <location>
        <begin position="210"/>
        <end position="226"/>
    </location>
</feature>
<reference evidence="2" key="1">
    <citation type="submission" date="2022-05" db="EMBL/GenBank/DDBJ databases">
        <authorList>
            <person name="Jo J.-H."/>
            <person name="Im W.-T."/>
        </authorList>
    </citation>
    <scope>NUCLEOTIDE SEQUENCE</scope>
    <source>
        <strain evidence="2">SE220</strain>
    </source>
</reference>
<keyword evidence="3" id="KW-1185">Reference proteome</keyword>
<feature type="transmembrane region" description="Helical" evidence="1">
    <location>
        <begin position="147"/>
        <end position="165"/>
    </location>
</feature>
<feature type="transmembrane region" description="Helical" evidence="1">
    <location>
        <begin position="41"/>
        <end position="60"/>
    </location>
</feature>
<evidence type="ECO:0000313" key="2">
    <source>
        <dbReference type="EMBL" id="MCL6730013.1"/>
    </source>
</evidence>
<organism evidence="2 3">
    <name type="scientific">Sphingomonas hankyongi</name>
    <dbReference type="NCBI Taxonomy" id="2908209"/>
    <lineage>
        <taxon>Bacteria</taxon>
        <taxon>Pseudomonadati</taxon>
        <taxon>Pseudomonadota</taxon>
        <taxon>Alphaproteobacteria</taxon>
        <taxon>Sphingomonadales</taxon>
        <taxon>Sphingomonadaceae</taxon>
        <taxon>Sphingomonas</taxon>
    </lineage>
</organism>
<keyword evidence="1" id="KW-0472">Membrane</keyword>
<feature type="transmembrane region" description="Helical" evidence="1">
    <location>
        <begin position="185"/>
        <end position="204"/>
    </location>
</feature>
<protein>
    <submittedName>
        <fullName evidence="2">DUF2955 domain-containing protein</fullName>
    </submittedName>
</protein>
<feature type="transmembrane region" description="Helical" evidence="1">
    <location>
        <begin position="286"/>
        <end position="305"/>
    </location>
</feature>
<dbReference type="Pfam" id="PF11168">
    <property type="entry name" value="DUF2955"/>
    <property type="match status" value="1"/>
</dbReference>
<proteinExistence type="predicted"/>
<accession>A0ABT0S2D1</accession>
<feature type="transmembrane region" description="Helical" evidence="1">
    <location>
        <begin position="317"/>
        <end position="335"/>
    </location>
</feature>
<evidence type="ECO:0000313" key="3">
    <source>
        <dbReference type="Proteomes" id="UP001165342"/>
    </source>
</evidence>
<feature type="transmembrane region" description="Helical" evidence="1">
    <location>
        <begin position="94"/>
        <end position="112"/>
    </location>
</feature>
<evidence type="ECO:0000256" key="1">
    <source>
        <dbReference type="SAM" id="Phobius"/>
    </source>
</evidence>
<gene>
    <name evidence="2" type="ORF">LZ538_08080</name>
</gene>
<name>A0ABT0S2D1_9SPHN</name>
<feature type="transmembrane region" description="Helical" evidence="1">
    <location>
        <begin position="260"/>
        <end position="279"/>
    </location>
</feature>
<dbReference type="EMBL" id="JAMGBE010000002">
    <property type="protein sequence ID" value="MCL6730013.1"/>
    <property type="molecule type" value="Genomic_DNA"/>
</dbReference>
<keyword evidence="1" id="KW-1133">Transmembrane helix</keyword>
<feature type="transmembrane region" description="Helical" evidence="1">
    <location>
        <begin position="67"/>
        <end position="88"/>
    </location>
</feature>
<feature type="transmembrane region" description="Helical" evidence="1">
    <location>
        <begin position="117"/>
        <end position="135"/>
    </location>
</feature>
<keyword evidence="1" id="KW-0812">Transmembrane</keyword>
<dbReference type="Proteomes" id="UP001165342">
    <property type="component" value="Unassembled WGS sequence"/>
</dbReference>
<sequence length="345" mass="35920">MAEIAAQALPAAGDGGSARLHTILRFAGGTTGAFVVSEAMGWYPTFLGPLLAGVLLANLPKAPPFKLGVFLVLVQAAGAYSAYILTSLLHETPIVLFGCIGLILLLCFANLARGRGFLPLLLVLIAFATVPIVTMMSPEQAGGLAKAFTRGMMIAVAAVWLAHAAWPKLLPPQPQAAQAALDSPLALAITGVAIVLPIMLIYLLYGLTDALPVLITTVVLVINFDPKRSALQGMAMMLGNFIGGLFAFMAYALLDVAPSLLSLTLITFLVASVFAVRVARGGPGAAVAVITFNQAMVLFSLSLAPGGSSGGLWITRLVQFGIACTFAVGMMSLLFPRLQSLEARK</sequence>
<comment type="caution">
    <text evidence="2">The sequence shown here is derived from an EMBL/GenBank/DDBJ whole genome shotgun (WGS) entry which is preliminary data.</text>
</comment>